<name>A0A6U6CIU3_9STRA</name>
<evidence type="ECO:0000256" key="1">
    <source>
        <dbReference type="SAM" id="MobiDB-lite"/>
    </source>
</evidence>
<accession>A0A6U6CIU3</accession>
<feature type="transmembrane region" description="Helical" evidence="2">
    <location>
        <begin position="184"/>
        <end position="205"/>
    </location>
</feature>
<evidence type="ECO:0000313" key="3">
    <source>
        <dbReference type="EMBL" id="CAE2206083.1"/>
    </source>
</evidence>
<sequence length="343" mass="36586">MEVQSKQKKQARYIENDAAEFLIEEPSFTSEPIPLASSKAAAKRSTSLIHPPINACSSKSAGFVAAHGQSSRARTVSEFTNGGNSTSNNHHAEEIPPFSEYAGEAFARPGAWPIPGQFPDTNDSPFYSSNDESTAMTPVADLVLTMTEDGQEERGGVHHVANNPSPIVIMAVPAPPNRLRCIKVGMAALAAGLLGAIGLAFGLSFRNSKFSEGSGARDSSSPTYSPSTWPISRPTQIPIPLSTSSPTSSPTPTSTSRITEGPTSNVDVLLAMICSTVPSTCDDIMKEGTPQSRAFSWVSSDAKFNVYASWRRVQRYALAVVAFSLDGWGTNGIVDWRNGLEDE</sequence>
<evidence type="ECO:0000256" key="2">
    <source>
        <dbReference type="SAM" id="Phobius"/>
    </source>
</evidence>
<reference evidence="3" key="1">
    <citation type="submission" date="2021-01" db="EMBL/GenBank/DDBJ databases">
        <authorList>
            <person name="Corre E."/>
            <person name="Pelletier E."/>
            <person name="Niang G."/>
            <person name="Scheremetjew M."/>
            <person name="Finn R."/>
            <person name="Kale V."/>
            <person name="Holt S."/>
            <person name="Cochrane G."/>
            <person name="Meng A."/>
            <person name="Brown T."/>
            <person name="Cohen L."/>
        </authorList>
    </citation>
    <scope>NUCLEOTIDE SEQUENCE</scope>
    <source>
        <strain evidence="3">Isolate 1302-5</strain>
    </source>
</reference>
<organism evidence="3">
    <name type="scientific">Odontella aurita</name>
    <dbReference type="NCBI Taxonomy" id="265563"/>
    <lineage>
        <taxon>Eukaryota</taxon>
        <taxon>Sar</taxon>
        <taxon>Stramenopiles</taxon>
        <taxon>Ochrophyta</taxon>
        <taxon>Bacillariophyta</taxon>
        <taxon>Mediophyceae</taxon>
        <taxon>Biddulphiophycidae</taxon>
        <taxon>Eupodiscales</taxon>
        <taxon>Odontellaceae</taxon>
        <taxon>Odontella</taxon>
    </lineage>
</organism>
<proteinExistence type="predicted"/>
<feature type="region of interest" description="Disordered" evidence="1">
    <location>
        <begin position="211"/>
        <end position="261"/>
    </location>
</feature>
<gene>
    <name evidence="3" type="ORF">OAUR00152_LOCUS2694</name>
    <name evidence="4" type="ORF">OAUR00152_LOCUS2695</name>
</gene>
<dbReference type="EMBL" id="HBKQ01003966">
    <property type="protein sequence ID" value="CAE2206085.1"/>
    <property type="molecule type" value="Transcribed_RNA"/>
</dbReference>
<keyword evidence="2" id="KW-1133">Transmembrane helix</keyword>
<protein>
    <submittedName>
        <fullName evidence="3">Uncharacterized protein</fullName>
    </submittedName>
</protein>
<evidence type="ECO:0000313" key="4">
    <source>
        <dbReference type="EMBL" id="CAE2206085.1"/>
    </source>
</evidence>
<dbReference type="EMBL" id="HBKQ01003965">
    <property type="protein sequence ID" value="CAE2206083.1"/>
    <property type="molecule type" value="Transcribed_RNA"/>
</dbReference>
<keyword evidence="2" id="KW-0812">Transmembrane</keyword>
<feature type="compositionally biased region" description="Low complexity" evidence="1">
    <location>
        <begin position="219"/>
        <end position="259"/>
    </location>
</feature>
<keyword evidence="2" id="KW-0472">Membrane</keyword>
<dbReference type="AlphaFoldDB" id="A0A6U6CIU3"/>